<protein>
    <submittedName>
        <fullName evidence="1">Uncharacterized protein</fullName>
    </submittedName>
</protein>
<name>A0A0N8HZD0_9EURY</name>
<evidence type="ECO:0000313" key="2">
    <source>
        <dbReference type="Proteomes" id="UP000050535"/>
    </source>
</evidence>
<organism evidence="1 2">
    <name type="scientific">Halolamina pelagica</name>
    <dbReference type="NCBI Taxonomy" id="699431"/>
    <lineage>
        <taxon>Archaea</taxon>
        <taxon>Methanobacteriati</taxon>
        <taxon>Methanobacteriota</taxon>
        <taxon>Stenosarchaea group</taxon>
        <taxon>Halobacteria</taxon>
        <taxon>Halobacteriales</taxon>
        <taxon>Haloferacaceae</taxon>
    </lineage>
</organism>
<gene>
    <name evidence="1" type="ORF">SY89_03397</name>
</gene>
<sequence length="35" mass="3659">MGKKLLGLVLVLTAAVVALLVERLTRPDLVDDVGA</sequence>
<keyword evidence="2" id="KW-1185">Reference proteome</keyword>
<dbReference type="Proteomes" id="UP000050535">
    <property type="component" value="Unassembled WGS sequence"/>
</dbReference>
<dbReference type="EMBL" id="LGUC01000002">
    <property type="protein sequence ID" value="KPN29163.1"/>
    <property type="molecule type" value="Genomic_DNA"/>
</dbReference>
<dbReference type="AlphaFoldDB" id="A0A0N8HZD0"/>
<comment type="caution">
    <text evidence="1">The sequence shown here is derived from an EMBL/GenBank/DDBJ whole genome shotgun (WGS) entry which is preliminary data.</text>
</comment>
<evidence type="ECO:0000313" key="1">
    <source>
        <dbReference type="EMBL" id="KPN29163.1"/>
    </source>
</evidence>
<proteinExistence type="predicted"/>
<accession>A0A0N8HZD0</accession>
<reference evidence="2" key="1">
    <citation type="submission" date="2013-11" db="EMBL/GenBank/DDBJ databases">
        <authorList>
            <person name="Hoang H.T."/>
            <person name="Killian M.L."/>
            <person name="Madson D.M."/>
            <person name="Arruda P.H.E."/>
            <person name="Sun D."/>
            <person name="Schwartz K.J."/>
            <person name="Yoon K."/>
        </authorList>
    </citation>
    <scope>NUCLEOTIDE SEQUENCE [LARGE SCALE GENOMIC DNA]</scope>
    <source>
        <strain evidence="2">CDK2</strain>
    </source>
</reference>